<proteinExistence type="predicted"/>
<sequence length="360" mass="40952">MLKENTATEANELPLYLQRELKPLVRKIDEEHYYPKDFLCSLGEKGYYTSKSLMKKDVSLREFQLVEEVSKVCMTTGFVLWCHLAALTYVRNSRNDYLTTKLLPKLEDGTLLAGTGLSNPMKFYADIERLHLKAERKDGGYIVSGALPSVSNIADEHWFGAVAEVNDDQRIMLFIPCNTDGLLLKENKGYMGINGSATYGCRFHNCFIPDEWVISEDADTFVEKIRPIFLLYQIPMGLGVTSASVQSIEKAGNRQAGCNQYLPVQAEELESELRCQREDIYSYLESNFENLRWQPLIQFRLDITYLTLKAANASMIHNGGAGYLNVSRPVRRLRETYFLANLTPTVKHLEKMLANPENGN</sequence>
<dbReference type="EMBL" id="JBHTNH010000019">
    <property type="protein sequence ID" value="MFD1361738.1"/>
    <property type="molecule type" value="Genomic_DNA"/>
</dbReference>
<evidence type="ECO:0000313" key="2">
    <source>
        <dbReference type="EMBL" id="MFD1361738.1"/>
    </source>
</evidence>
<comment type="caution">
    <text evidence="2">The sequence shown here is derived from an EMBL/GenBank/DDBJ whole genome shotgun (WGS) entry which is preliminary data.</text>
</comment>
<dbReference type="InterPro" id="IPR046373">
    <property type="entry name" value="Acyl-CoA_Oxase/DH_mid-dom_sf"/>
</dbReference>
<dbReference type="InterPro" id="IPR013786">
    <property type="entry name" value="AcylCoA_DH/ox_N"/>
</dbReference>
<dbReference type="Gene3D" id="2.40.110.10">
    <property type="entry name" value="Butyryl-CoA Dehydrogenase, subunit A, domain 2"/>
    <property type="match status" value="1"/>
</dbReference>
<accession>A0ABW3ZVB3</accession>
<name>A0ABW3ZVB3_9BACI</name>
<dbReference type="Pfam" id="PF02771">
    <property type="entry name" value="Acyl-CoA_dh_N"/>
    <property type="match status" value="1"/>
</dbReference>
<evidence type="ECO:0000313" key="3">
    <source>
        <dbReference type="Proteomes" id="UP001597178"/>
    </source>
</evidence>
<keyword evidence="3" id="KW-1185">Reference proteome</keyword>
<reference evidence="3" key="1">
    <citation type="journal article" date="2019" name="Int. J. Syst. Evol. Microbiol.">
        <title>The Global Catalogue of Microorganisms (GCM) 10K type strain sequencing project: providing services to taxonomists for standard genome sequencing and annotation.</title>
        <authorList>
            <consortium name="The Broad Institute Genomics Platform"/>
            <consortium name="The Broad Institute Genome Sequencing Center for Infectious Disease"/>
            <person name="Wu L."/>
            <person name="Ma J."/>
        </authorList>
    </citation>
    <scope>NUCLEOTIDE SEQUENCE [LARGE SCALE GENOMIC DNA]</scope>
    <source>
        <strain evidence="3">CCUG 54822</strain>
    </source>
</reference>
<dbReference type="Proteomes" id="UP001597178">
    <property type="component" value="Unassembled WGS sequence"/>
</dbReference>
<dbReference type="PANTHER" id="PTHR43884:SF12">
    <property type="entry name" value="ISOVALERYL-COA DEHYDROGENASE, MITOCHONDRIAL-RELATED"/>
    <property type="match status" value="1"/>
</dbReference>
<dbReference type="PANTHER" id="PTHR43884">
    <property type="entry name" value="ACYL-COA DEHYDROGENASE"/>
    <property type="match status" value="1"/>
</dbReference>
<dbReference type="SUPFAM" id="SSF56645">
    <property type="entry name" value="Acyl-CoA dehydrogenase NM domain-like"/>
    <property type="match status" value="1"/>
</dbReference>
<protein>
    <submittedName>
        <fullName evidence="2">Acyl-CoA dehydrogenase</fullName>
    </submittedName>
</protein>
<dbReference type="RefSeq" id="WP_382399599.1">
    <property type="nucleotide sequence ID" value="NZ_JBHTNH010000019.1"/>
</dbReference>
<gene>
    <name evidence="2" type="ORF">ACFQ4A_08730</name>
</gene>
<evidence type="ECO:0000259" key="1">
    <source>
        <dbReference type="Pfam" id="PF02771"/>
    </source>
</evidence>
<organism evidence="2 3">
    <name type="scientific">Lentibacillus salinarum</name>
    <dbReference type="NCBI Taxonomy" id="446820"/>
    <lineage>
        <taxon>Bacteria</taxon>
        <taxon>Bacillati</taxon>
        <taxon>Bacillota</taxon>
        <taxon>Bacilli</taxon>
        <taxon>Bacillales</taxon>
        <taxon>Bacillaceae</taxon>
        <taxon>Lentibacillus</taxon>
    </lineage>
</organism>
<dbReference type="InterPro" id="IPR009100">
    <property type="entry name" value="AcylCoA_DH/oxidase_NM_dom_sf"/>
</dbReference>
<feature type="domain" description="Acyl-CoA dehydrogenase/oxidase N-terminal" evidence="1">
    <location>
        <begin position="16"/>
        <end position="109"/>
    </location>
</feature>